<keyword evidence="3" id="KW-1185">Reference proteome</keyword>
<protein>
    <submittedName>
        <fullName evidence="2">GCN5-related N-acetyltransferase</fullName>
    </submittedName>
</protein>
<dbReference type="SUPFAM" id="SSF55729">
    <property type="entry name" value="Acyl-CoA N-acyltransferases (Nat)"/>
    <property type="match status" value="1"/>
</dbReference>
<dbReference type="EMBL" id="FO203503">
    <property type="protein sequence ID" value="CCK78919.1"/>
    <property type="molecule type" value="Genomic_DNA"/>
</dbReference>
<gene>
    <name evidence="2" type="ordered locus">TOL2_C07510</name>
</gene>
<dbReference type="Gene3D" id="3.40.630.30">
    <property type="match status" value="1"/>
</dbReference>
<dbReference type="KEGG" id="dto:TOL2_C07510"/>
<dbReference type="PATRIC" id="fig|651182.5.peg.903"/>
<dbReference type="GO" id="GO:0016747">
    <property type="term" value="F:acyltransferase activity, transferring groups other than amino-acyl groups"/>
    <property type="evidence" value="ECO:0007669"/>
    <property type="project" value="InterPro"/>
</dbReference>
<dbReference type="InterPro" id="IPR000182">
    <property type="entry name" value="GNAT_dom"/>
</dbReference>
<evidence type="ECO:0000313" key="3">
    <source>
        <dbReference type="Proteomes" id="UP000007347"/>
    </source>
</evidence>
<sequence>MYKNSIRPEEEKDIKKKEALEIRKSIESDKLEIENIHTKAFGETKGPEIAELVKGLFHDKTALPILSLVAVEDEKLVGHILYTKVKITQTTESVSARILAPLAVLPDFQSKGIGVRLIREGLNLLKDSGVELVFVLGHPGYYPRVGFTPAGVIGYEAPYHIPKEYAGAWMVQELCPGVIGRIKGAVQCSNVLNQPEHWRE</sequence>
<evidence type="ECO:0000313" key="2">
    <source>
        <dbReference type="EMBL" id="CCK78919.1"/>
    </source>
</evidence>
<dbReference type="STRING" id="651182.TOL2_C07510"/>
<dbReference type="CDD" id="cd04301">
    <property type="entry name" value="NAT_SF"/>
    <property type="match status" value="1"/>
</dbReference>
<dbReference type="AlphaFoldDB" id="K0N479"/>
<dbReference type="InterPro" id="IPR016181">
    <property type="entry name" value="Acyl_CoA_acyltransferase"/>
</dbReference>
<organism evidence="2 3">
    <name type="scientific">Desulfobacula toluolica (strain DSM 7467 / Tol2)</name>
    <dbReference type="NCBI Taxonomy" id="651182"/>
    <lineage>
        <taxon>Bacteria</taxon>
        <taxon>Pseudomonadati</taxon>
        <taxon>Thermodesulfobacteriota</taxon>
        <taxon>Desulfobacteria</taxon>
        <taxon>Desulfobacterales</taxon>
        <taxon>Desulfobacteraceae</taxon>
        <taxon>Desulfobacula</taxon>
    </lineage>
</organism>
<proteinExistence type="predicted"/>
<keyword evidence="2" id="KW-0808">Transferase</keyword>
<dbReference type="HOGENOM" id="CLU_081840_3_0_7"/>
<reference evidence="2 3" key="1">
    <citation type="journal article" date="2013" name="Environ. Microbiol.">
        <title>Complete genome, catabolic sub-proteomes and key-metabolites of Desulfobacula toluolica Tol2, a marine, aromatic compound-degrading, sulfate-reducing bacterium.</title>
        <authorList>
            <person name="Wohlbrand L."/>
            <person name="Jacob J.H."/>
            <person name="Kube M."/>
            <person name="Mussmann M."/>
            <person name="Jarling R."/>
            <person name="Beck A."/>
            <person name="Amann R."/>
            <person name="Wilkes H."/>
            <person name="Reinhardt R."/>
            <person name="Rabus R."/>
        </authorList>
    </citation>
    <scope>NUCLEOTIDE SEQUENCE [LARGE SCALE GENOMIC DNA]</scope>
    <source>
        <strain evidence="3">DSM 7467 / Tol2</strain>
    </source>
</reference>
<accession>K0N479</accession>
<dbReference type="Proteomes" id="UP000007347">
    <property type="component" value="Chromosome"/>
</dbReference>
<dbReference type="RefSeq" id="WP_014956271.1">
    <property type="nucleotide sequence ID" value="NC_018645.1"/>
</dbReference>
<dbReference type="Pfam" id="PF13527">
    <property type="entry name" value="Acetyltransf_9"/>
    <property type="match status" value="1"/>
</dbReference>
<name>K0N479_DESTT</name>
<evidence type="ECO:0000259" key="1">
    <source>
        <dbReference type="PROSITE" id="PS51186"/>
    </source>
</evidence>
<dbReference type="PROSITE" id="PS51186">
    <property type="entry name" value="GNAT"/>
    <property type="match status" value="1"/>
</dbReference>
<dbReference type="OrthoDB" id="9797178at2"/>
<feature type="domain" description="N-acetyltransferase" evidence="1">
    <location>
        <begin position="20"/>
        <end position="175"/>
    </location>
</feature>